<protein>
    <recommendedName>
        <fullName evidence="6">Ribosomal RNA large subunit methyltransferase K/L</fullName>
    </recommendedName>
    <domain>
        <recommendedName>
            <fullName evidence="6">23S rRNA m2G2445 methyltransferase</fullName>
            <ecNumber evidence="6">2.1.1.173</ecNumber>
        </recommendedName>
        <alternativeName>
            <fullName evidence="6">rRNA (guanine-N(2)-)-methyltransferase RlmL</fullName>
        </alternativeName>
    </domain>
    <domain>
        <recommendedName>
            <fullName evidence="6">23S rRNA m7G2069 methyltransferase</fullName>
            <ecNumber evidence="6">2.1.1.264</ecNumber>
        </recommendedName>
        <alternativeName>
            <fullName evidence="6">rRNA (guanine-N(7)-)-methyltransferase RlmK</fullName>
        </alternativeName>
    </domain>
</protein>
<dbReference type="CDD" id="cd11715">
    <property type="entry name" value="THUMP_AdoMetMT"/>
    <property type="match status" value="1"/>
</dbReference>
<reference evidence="9 10" key="1">
    <citation type="submission" date="2019-03" db="EMBL/GenBank/DDBJ databases">
        <title>Genomic Encyclopedia of Type Strains, Phase IV (KMG-IV): sequencing the most valuable type-strain genomes for metagenomic binning, comparative biology and taxonomic classification.</title>
        <authorList>
            <person name="Goeker M."/>
        </authorList>
    </citation>
    <scope>NUCLEOTIDE SEQUENCE [LARGE SCALE GENOMIC DNA]</scope>
    <source>
        <strain evidence="9 10">DSM 103792</strain>
    </source>
</reference>
<keyword evidence="1 6" id="KW-0963">Cytoplasm</keyword>
<dbReference type="InterPro" id="IPR000241">
    <property type="entry name" value="RlmKL-like_Mtase"/>
</dbReference>
<dbReference type="Pfam" id="PF01170">
    <property type="entry name" value="UPF0020"/>
    <property type="match status" value="1"/>
</dbReference>
<dbReference type="PIRSF" id="PIRSF037618">
    <property type="entry name" value="RNA_Mtase_bacteria_prd"/>
    <property type="match status" value="1"/>
</dbReference>
<evidence type="ECO:0000256" key="1">
    <source>
        <dbReference type="ARBA" id="ARBA00022490"/>
    </source>
</evidence>
<feature type="domain" description="THUMP" evidence="8">
    <location>
        <begin position="44"/>
        <end position="155"/>
    </location>
</feature>
<keyword evidence="7" id="KW-0694">RNA-binding</keyword>
<proteinExistence type="inferred from homology"/>
<dbReference type="Gene3D" id="3.30.2130.30">
    <property type="match status" value="1"/>
</dbReference>
<dbReference type="EC" id="2.1.1.173" evidence="6"/>
<keyword evidence="2 6" id="KW-0698">rRNA processing</keyword>
<accession>A0A4V6PWM3</accession>
<evidence type="ECO:0000313" key="9">
    <source>
        <dbReference type="EMBL" id="TDQ44527.1"/>
    </source>
</evidence>
<evidence type="ECO:0000256" key="3">
    <source>
        <dbReference type="ARBA" id="ARBA00022603"/>
    </source>
</evidence>
<dbReference type="InterPro" id="IPR002052">
    <property type="entry name" value="DNA_methylase_N6_adenine_CS"/>
</dbReference>
<dbReference type="EC" id="2.1.1.264" evidence="6"/>
<dbReference type="GO" id="GO:0052915">
    <property type="term" value="F:23S rRNA (guanine(2445)-N(2))-methyltransferase activity"/>
    <property type="evidence" value="ECO:0007669"/>
    <property type="project" value="UniProtKB-UniRule"/>
</dbReference>
<dbReference type="InterPro" id="IPR019614">
    <property type="entry name" value="SAM-dep_methyl-trfase"/>
</dbReference>
<dbReference type="OrthoDB" id="9809404at2"/>
<comment type="catalytic activity">
    <reaction evidence="6">
        <text>guanosine(2069) in 23S rRNA + S-adenosyl-L-methionine = N(2)-methylguanosine(2069) in 23S rRNA + S-adenosyl-L-homocysteine + H(+)</text>
        <dbReference type="Rhea" id="RHEA:43772"/>
        <dbReference type="Rhea" id="RHEA-COMP:10688"/>
        <dbReference type="Rhea" id="RHEA-COMP:10689"/>
        <dbReference type="ChEBI" id="CHEBI:15378"/>
        <dbReference type="ChEBI" id="CHEBI:57856"/>
        <dbReference type="ChEBI" id="CHEBI:59789"/>
        <dbReference type="ChEBI" id="CHEBI:74269"/>
        <dbReference type="ChEBI" id="CHEBI:74481"/>
        <dbReference type="EC" id="2.1.1.264"/>
    </reaction>
</comment>
<dbReference type="Pfam" id="PF22020">
    <property type="entry name" value="RlmL_1st"/>
    <property type="match status" value="1"/>
</dbReference>
<dbReference type="GO" id="GO:0005737">
    <property type="term" value="C:cytoplasm"/>
    <property type="evidence" value="ECO:0007669"/>
    <property type="project" value="UniProtKB-SubCell"/>
</dbReference>
<dbReference type="RefSeq" id="WP_133593161.1">
    <property type="nucleotide sequence ID" value="NZ_CP037953.1"/>
</dbReference>
<name>A0A4V6PWM3_9GAMM</name>
<comment type="caution">
    <text evidence="9">The sequence shown here is derived from an EMBL/GenBank/DDBJ whole genome shotgun (WGS) entry which is preliminary data.</text>
</comment>
<dbReference type="Pfam" id="PF02926">
    <property type="entry name" value="THUMP"/>
    <property type="match status" value="1"/>
</dbReference>
<organism evidence="9 10">
    <name type="scientific">Permianibacter aggregans</name>
    <dbReference type="NCBI Taxonomy" id="1510150"/>
    <lineage>
        <taxon>Bacteria</taxon>
        <taxon>Pseudomonadati</taxon>
        <taxon>Pseudomonadota</taxon>
        <taxon>Gammaproteobacteria</taxon>
        <taxon>Pseudomonadales</taxon>
        <taxon>Pseudomonadaceae</taxon>
        <taxon>Permianibacter</taxon>
    </lineage>
</organism>
<sequence>MRHQFFAPCAKGLEYLLVDELKALGAEDVHEALAGVHFAGTLAIGYRAVLWSRLASRILLVLKQSKAPDIDAFYDQVRSIDWLQHLPEQGSLCVDFTGSNAYLKHTQFGAQKVKDAIVDQHRARGRARPDVDTEQPTVRINTHVHRDDLTVTIDLSGHALHERGYRPRAGLAPIKETLAAAILQRAHWPAAAAEGKPLVDPCCGAGTLVIEAALMAADIAPGLFREDFGFNQGWLLHDDALWTSLLNEAEQRAEQGVAAVRSELFGFDADIRVLQMARKHAERAGIDDFVQFERKPIANLQKPIDQIGIVVANPPYGERLGEVEALTATYQELGETLYNEFQGWQAAVITSEPVLAKAMHLRSHKQYAMYNGALACKLYLFDINEQSRWQPPEERELKLSEGAEAFRNRLQKNRKHLASWLKREDVHCYRVYDADLPEYAAAIDVYGDQLLIQEYQAPSKIPEAVAQRRLRELVQVATEVFGLSPERVQLRTRAKQKGLSQYEKIAEAQHFEVIEEGGLKFWVNLQDYLDTGLFLDHRITRTLIRERAAGKRFLNLFSYTGSVSVYAAAGGAHSTTSVDMSRTYSDWAMQNFELNQLDGPAHQFVQADVMQWLPTVRESFDLIFIDPPTFSNSKRMTDVFDVQRDHVELLRQALQRLAPGGELIFSNNFRRFVLDRDALADCEIEDWSRKTLPMDFARNPRIHQCWRIRPR</sequence>
<dbReference type="SMART" id="SM00981">
    <property type="entry name" value="THUMP"/>
    <property type="match status" value="1"/>
</dbReference>
<dbReference type="NCBIfam" id="NF008748">
    <property type="entry name" value="PRK11783.1"/>
    <property type="match status" value="1"/>
</dbReference>
<dbReference type="InterPro" id="IPR054170">
    <property type="entry name" value="RlmL_1st"/>
</dbReference>
<evidence type="ECO:0000256" key="4">
    <source>
        <dbReference type="ARBA" id="ARBA00022679"/>
    </source>
</evidence>
<evidence type="ECO:0000313" key="10">
    <source>
        <dbReference type="Proteomes" id="UP000295375"/>
    </source>
</evidence>
<dbReference type="Gene3D" id="3.40.50.150">
    <property type="entry name" value="Vaccinia Virus protein VP39"/>
    <property type="match status" value="2"/>
</dbReference>
<comment type="catalytic activity">
    <reaction evidence="6">
        <text>guanosine(2445) in 23S rRNA + S-adenosyl-L-methionine = N(2)-methylguanosine(2445) in 23S rRNA + S-adenosyl-L-homocysteine + H(+)</text>
        <dbReference type="Rhea" id="RHEA:42740"/>
        <dbReference type="Rhea" id="RHEA-COMP:10215"/>
        <dbReference type="Rhea" id="RHEA-COMP:10216"/>
        <dbReference type="ChEBI" id="CHEBI:15378"/>
        <dbReference type="ChEBI" id="CHEBI:57856"/>
        <dbReference type="ChEBI" id="CHEBI:59789"/>
        <dbReference type="ChEBI" id="CHEBI:74269"/>
        <dbReference type="ChEBI" id="CHEBI:74481"/>
        <dbReference type="EC" id="2.1.1.173"/>
    </reaction>
</comment>
<keyword evidence="5 6" id="KW-0949">S-adenosyl-L-methionine</keyword>
<evidence type="ECO:0000256" key="5">
    <source>
        <dbReference type="ARBA" id="ARBA00022691"/>
    </source>
</evidence>
<dbReference type="Proteomes" id="UP000295375">
    <property type="component" value="Unassembled WGS sequence"/>
</dbReference>
<comment type="subcellular location">
    <subcellularLocation>
        <location evidence="6">Cytoplasm</location>
    </subcellularLocation>
</comment>
<gene>
    <name evidence="6" type="primary">rlmL</name>
    <name evidence="9" type="ORF">EV696_1249</name>
</gene>
<dbReference type="Gene3D" id="3.30.750.80">
    <property type="entry name" value="RNA methyltransferase domain (HRMD) like"/>
    <property type="match status" value="1"/>
</dbReference>
<evidence type="ECO:0000256" key="2">
    <source>
        <dbReference type="ARBA" id="ARBA00022552"/>
    </source>
</evidence>
<comment type="function">
    <text evidence="6">Specifically methylates the guanine in position 2445 (m2G2445) and the guanine in position 2069 (m7G2069) of 23S rRNA.</text>
</comment>
<keyword evidence="4 6" id="KW-0808">Transferase</keyword>
<evidence type="ECO:0000256" key="7">
    <source>
        <dbReference type="PROSITE-ProRule" id="PRU00529"/>
    </source>
</evidence>
<comment type="similarity">
    <text evidence="6">Belongs to the methyltransferase superfamily. RlmKL family.</text>
</comment>
<dbReference type="InterPro" id="IPR017244">
    <property type="entry name" value="23SrRNA_methyltr_KL"/>
</dbReference>
<dbReference type="HAMAP" id="MF_01858">
    <property type="entry name" value="23SrRNA_methyltr_KL"/>
    <property type="match status" value="1"/>
</dbReference>
<dbReference type="GO" id="GO:0070043">
    <property type="term" value="F:rRNA (guanine-N7-)-methyltransferase activity"/>
    <property type="evidence" value="ECO:0007669"/>
    <property type="project" value="UniProtKB-UniRule"/>
</dbReference>
<keyword evidence="3 6" id="KW-0489">Methyltransferase</keyword>
<dbReference type="Pfam" id="PF10672">
    <property type="entry name" value="Methyltrans_SAM"/>
    <property type="match status" value="1"/>
</dbReference>
<dbReference type="InterPro" id="IPR004114">
    <property type="entry name" value="THUMP_dom"/>
</dbReference>
<dbReference type="CDD" id="cd02440">
    <property type="entry name" value="AdoMet_MTases"/>
    <property type="match status" value="1"/>
</dbReference>
<dbReference type="PANTHER" id="PTHR47313:SF1">
    <property type="entry name" value="RIBOSOMAL RNA LARGE SUBUNIT METHYLTRANSFERASE K_L"/>
    <property type="match status" value="1"/>
</dbReference>
<evidence type="ECO:0000259" key="8">
    <source>
        <dbReference type="PROSITE" id="PS51165"/>
    </source>
</evidence>
<dbReference type="GO" id="GO:0003723">
    <property type="term" value="F:RNA binding"/>
    <property type="evidence" value="ECO:0007669"/>
    <property type="project" value="UniProtKB-UniRule"/>
</dbReference>
<keyword evidence="10" id="KW-1185">Reference proteome</keyword>
<evidence type="ECO:0000256" key="6">
    <source>
        <dbReference type="HAMAP-Rule" id="MF_01858"/>
    </source>
</evidence>
<dbReference type="InterPro" id="IPR029063">
    <property type="entry name" value="SAM-dependent_MTases_sf"/>
</dbReference>
<dbReference type="AlphaFoldDB" id="A0A4V6PWM3"/>
<dbReference type="SUPFAM" id="SSF53335">
    <property type="entry name" value="S-adenosyl-L-methionine-dependent methyltransferases"/>
    <property type="match status" value="2"/>
</dbReference>
<dbReference type="PROSITE" id="PS51165">
    <property type="entry name" value="THUMP"/>
    <property type="match status" value="1"/>
</dbReference>
<dbReference type="PANTHER" id="PTHR47313">
    <property type="entry name" value="RIBOSOMAL RNA LARGE SUBUNIT METHYLTRANSFERASE K/L"/>
    <property type="match status" value="1"/>
</dbReference>
<dbReference type="PROSITE" id="PS00092">
    <property type="entry name" value="N6_MTASE"/>
    <property type="match status" value="1"/>
</dbReference>
<dbReference type="EMBL" id="SNYM01000024">
    <property type="protein sequence ID" value="TDQ44527.1"/>
    <property type="molecule type" value="Genomic_DNA"/>
</dbReference>